<evidence type="ECO:0000313" key="1">
    <source>
        <dbReference type="EMBL" id="HGB30996.1"/>
    </source>
</evidence>
<accession>A0A7C3SP84</accession>
<comment type="caution">
    <text evidence="1">The sequence shown here is derived from an EMBL/GenBank/DDBJ whole genome shotgun (WGS) entry which is preliminary data.</text>
</comment>
<reference evidence="1" key="1">
    <citation type="journal article" date="2020" name="mSystems">
        <title>Genome- and Community-Level Interaction Insights into Carbon Utilization and Element Cycling Functions of Hydrothermarchaeota in Hydrothermal Sediment.</title>
        <authorList>
            <person name="Zhou Z."/>
            <person name="Liu Y."/>
            <person name="Xu W."/>
            <person name="Pan J."/>
            <person name="Luo Z.H."/>
            <person name="Li M."/>
        </authorList>
    </citation>
    <scope>NUCLEOTIDE SEQUENCE [LARGE SCALE GENOMIC DNA]</scope>
    <source>
        <strain evidence="1">SpSt-751</strain>
    </source>
</reference>
<proteinExistence type="predicted"/>
<sequence length="144" mass="17128">MVVKIVQNEEIIMKSEIEKIIAKAVKNYPIKSIKIQDKNYNLYIFWEDEDINLFDGFLFSEIKEKDELSYLINRYRTPLSGYAPRLCLLLYDNQFFIKDYRRNKLIYKIIEKMDPLFISKLNKALSDPNEANFSGLFDELALSH</sequence>
<organism evidence="1">
    <name type="scientific">Dictyoglomus turgidum</name>
    <dbReference type="NCBI Taxonomy" id="513050"/>
    <lineage>
        <taxon>Bacteria</taxon>
        <taxon>Pseudomonadati</taxon>
        <taxon>Dictyoglomota</taxon>
        <taxon>Dictyoglomia</taxon>
        <taxon>Dictyoglomales</taxon>
        <taxon>Dictyoglomaceae</taxon>
        <taxon>Dictyoglomus</taxon>
    </lineage>
</organism>
<name>A0A7C3SP84_9BACT</name>
<protein>
    <submittedName>
        <fullName evidence="1">Uncharacterized protein</fullName>
    </submittedName>
</protein>
<gene>
    <name evidence="1" type="ORF">ENV35_03870</name>
</gene>
<dbReference type="AlphaFoldDB" id="A0A7C3SP84"/>
<dbReference type="EMBL" id="DTGA01000091">
    <property type="protein sequence ID" value="HGB30996.1"/>
    <property type="molecule type" value="Genomic_DNA"/>
</dbReference>